<dbReference type="GO" id="GO:0003779">
    <property type="term" value="F:actin binding"/>
    <property type="evidence" value="ECO:0007669"/>
    <property type="project" value="UniProtKB-KW"/>
</dbReference>
<evidence type="ECO:0000256" key="2">
    <source>
        <dbReference type="ARBA" id="ARBA00006826"/>
    </source>
</evidence>
<evidence type="ECO:0000256" key="5">
    <source>
        <dbReference type="ARBA" id="ARBA00022737"/>
    </source>
</evidence>
<organism evidence="9 10">
    <name type="scientific">Scyliorhinus torazame</name>
    <name type="common">Cloudy catshark</name>
    <name type="synonym">Catulus torazame</name>
    <dbReference type="NCBI Taxonomy" id="75743"/>
    <lineage>
        <taxon>Eukaryota</taxon>
        <taxon>Metazoa</taxon>
        <taxon>Chordata</taxon>
        <taxon>Craniata</taxon>
        <taxon>Vertebrata</taxon>
        <taxon>Chondrichthyes</taxon>
        <taxon>Elasmobranchii</taxon>
        <taxon>Galeomorphii</taxon>
        <taxon>Galeoidea</taxon>
        <taxon>Carcharhiniformes</taxon>
        <taxon>Scyliorhinidae</taxon>
        <taxon>Scyliorhinus</taxon>
    </lineage>
</organism>
<evidence type="ECO:0000256" key="7">
    <source>
        <dbReference type="ARBA" id="ARBA00023212"/>
    </source>
</evidence>
<evidence type="ECO:0000256" key="1">
    <source>
        <dbReference type="ARBA" id="ARBA00004245"/>
    </source>
</evidence>
<feature type="coiled-coil region" evidence="8">
    <location>
        <begin position="500"/>
        <end position="527"/>
    </location>
</feature>
<feature type="coiled-coil region" evidence="8">
    <location>
        <begin position="923"/>
        <end position="950"/>
    </location>
</feature>
<feature type="non-terminal residue" evidence="9">
    <location>
        <position position="1"/>
    </location>
</feature>
<dbReference type="FunFam" id="1.20.58.60:FF:000017">
    <property type="entry name" value="Spectrin alpha chain, non-erythrocytic 1"/>
    <property type="match status" value="1"/>
</dbReference>
<evidence type="ECO:0000313" key="9">
    <source>
        <dbReference type="EMBL" id="GCB60697.1"/>
    </source>
</evidence>
<feature type="coiled-coil region" evidence="8">
    <location>
        <begin position="1022"/>
        <end position="1099"/>
    </location>
</feature>
<dbReference type="CDD" id="cd00176">
    <property type="entry name" value="SPEC"/>
    <property type="match status" value="8"/>
</dbReference>
<dbReference type="FunFam" id="1.20.58.60:FF:000007">
    <property type="entry name" value="Spectrin alpha chain non-erythrocytic 1"/>
    <property type="match status" value="1"/>
</dbReference>
<comment type="subcellular location">
    <subcellularLocation>
        <location evidence="1">Cytoplasm</location>
        <location evidence="1">Cytoskeleton</location>
    </subcellularLocation>
</comment>
<evidence type="ECO:0000256" key="4">
    <source>
        <dbReference type="ARBA" id="ARBA00022490"/>
    </source>
</evidence>
<feature type="coiled-coil region" evidence="8">
    <location>
        <begin position="1388"/>
        <end position="1422"/>
    </location>
</feature>
<name>A0A401NIL2_SCYTO</name>
<keyword evidence="7" id="KW-0206">Cytoskeleton</keyword>
<dbReference type="FunFam" id="1.20.58.60:FF:000135">
    <property type="entry name" value="Spectrin beta chain, non-erythrocytic"/>
    <property type="match status" value="1"/>
</dbReference>
<evidence type="ECO:0000256" key="8">
    <source>
        <dbReference type="SAM" id="Coils"/>
    </source>
</evidence>
<sequence length="1571" mass="183500">EKLKSIPDEIAKDLRGVQAQLRTHEALEHELSGAEQRLQELVDAADEVLHRCTTQQSAALQIKQQAVVENWESLRGKVDQRREDLEQACKIQRFLALVRDYISWSAELMREMKVEETTRDSSMTKLNQTQHQQLRAEIDAREETFNQVVTLGHEILQEESSTSKDIRDKVRALQDERSNLYHHWELKKNWLERMLLQQLFYRDISQMEKIMNSHEVYLRSSELETSVMSLQEQAGKLKEESLKQDDASRVQQKLNTVLERRNRIKELSQSRKRDLSTARLLARFNQDLTEEESWISERVKKLKDNSSADISDLQGKLKLLQKHQAFEAEILAHQAIITSVTETGELLLSGHHPKSSEIRRSMRMLLEYWEQLKVAVAARGKMLEDNRDFLEFLQKVEQVEAWIREKDLTVDDAHIKTINSLATRLEKQNRDDIGTVQRRKQQLNARWNNFQGNLNKYKKKLAEALEVHVLIREMDEIKERMGEKSVLMQGLDYGRDVENVEKLMRRHKETELEITVVQDKAEVLELQARDLGKYQSPICDQLSLKQGEMQESWLRLQKEAKLRGEKLEASYQLQKFNRTVWELMDWAQWMKTLMGKGNLPKSKQEAESMTEEHQERKTEIQARVERFNAIRNVAVELVAAGHYASPDIRQSLAKVEETWTSLNKAWQDRRTRLAEASDLQIFYGYVEQSESWLSNKEAFLANEDKGDSLPSVENLQQKYEQFEKTVEAQLEKVNMMERFGLQLKQKKHSDCAQITLKCQGVLHRKQKLLENCEHRRKVLEQSKLLQMFLRSSYEAVSWLNEKISVSLDESWTDPSNLQGKLQKHQTFEAEIMANQNRIRNISTEGERMIDAGHYAVNEIEPRMKQIQDLWNELLENCHEKKSKLVDAHKALNFQRSIDDVEKWLSEVEKQLDHPVQGTDLVLVKNLLNKQQDLEEDISSYVERMQGLLDQSEEFIQENHFLAEGIRDRVGNVLQRYQALGVPIEDRRRILEDKTRLYQLFRDLDAGQAWVQEKLLLATIKDVGQSLNAVQSLQKKHQALENEISNHDSLIRAEMETGQNLVKGGHFASREIAKRLWELKDAVETLKEEAEKRSKLLREEHAAQLFFSELLEAELWMEERRPQLESSDYGKDEESTQMLLRMLDNVDLDLLSYKPRMLKLRETGNNLSSMSHPDRHTILKRLQDVETEYEALLRLAESLQRKLVDQCQLYQFEREVQEVTTWLSSKQRLADSQDYGQDLEDVENLRAAHQVHRFDYDVSELKAWIQEKDSTLGTDDYGHDLNQVQTLLRQHEGVERELGAINREVERVGGEARMLGLMHPHLRENLQARLVEVAESWDNLRRKAGECKEKLVQAEQIQAYVSECRIFMAWVNEMDTLLDSEEQARVQGKDQLCKRHDEYKQEIDKQRAKYKELKNTGIELRENSTIMSKEVKGSGGSVFHSPHAEHPVLHYPHAEHPVLHYPHTEDPVLHYPHAEHPVLHYPHAEHPVLHYPHVSFQSSITHTLRIQSTITNTLTIQSSIIHTLSIQSSITHTEDSVLHYSHAEDPVLHYPHAEHPVLIIHTLRTQSSLSTR</sequence>
<dbReference type="Proteomes" id="UP000288216">
    <property type="component" value="Unassembled WGS sequence"/>
</dbReference>
<keyword evidence="4" id="KW-0963">Cytoplasm</keyword>
<evidence type="ECO:0000313" key="10">
    <source>
        <dbReference type="Proteomes" id="UP000288216"/>
    </source>
</evidence>
<dbReference type="STRING" id="75743.A0A401NIL2"/>
<comment type="caution">
    <text evidence="9">The sequence shown here is derived from an EMBL/GenBank/DDBJ whole genome shotgun (WGS) entry which is preliminary data.</text>
</comment>
<dbReference type="InterPro" id="IPR002017">
    <property type="entry name" value="Spectrin_repeat"/>
</dbReference>
<keyword evidence="5" id="KW-0677">Repeat</keyword>
<proteinExistence type="inferred from homology"/>
<evidence type="ECO:0000256" key="3">
    <source>
        <dbReference type="ARBA" id="ARBA00022467"/>
    </source>
</evidence>
<protein>
    <recommendedName>
        <fullName evidence="11">Spectrin, beta, non-erythrocytic 5</fullName>
    </recommendedName>
</protein>
<accession>A0A401NIL2</accession>
<keyword evidence="3" id="KW-0117">Actin capping</keyword>
<dbReference type="GO" id="GO:0005737">
    <property type="term" value="C:cytoplasm"/>
    <property type="evidence" value="ECO:0007669"/>
    <property type="project" value="UniProtKB-ARBA"/>
</dbReference>
<dbReference type="OMA" id="PVLHYPH"/>
<dbReference type="OrthoDB" id="9942256at2759"/>
<gene>
    <name evidence="9" type="ORF">scyTo_0014211</name>
</gene>
<dbReference type="PANTHER" id="PTHR11915">
    <property type="entry name" value="SPECTRIN/FILAMIN RELATED CYTOSKELETAL PROTEIN"/>
    <property type="match status" value="1"/>
</dbReference>
<keyword evidence="6" id="KW-0009">Actin-binding</keyword>
<dbReference type="SUPFAM" id="SSF46966">
    <property type="entry name" value="Spectrin repeat"/>
    <property type="match status" value="10"/>
</dbReference>
<comment type="similarity">
    <text evidence="2">Belongs to the spectrin family.</text>
</comment>
<feature type="coiled-coil region" evidence="8">
    <location>
        <begin position="17"/>
        <end position="88"/>
    </location>
</feature>
<dbReference type="Pfam" id="PF00435">
    <property type="entry name" value="Spectrin"/>
    <property type="match status" value="12"/>
</dbReference>
<keyword evidence="8" id="KW-0175">Coiled coil</keyword>
<evidence type="ECO:0000256" key="6">
    <source>
        <dbReference type="ARBA" id="ARBA00023203"/>
    </source>
</evidence>
<reference evidence="9 10" key="1">
    <citation type="journal article" date="2018" name="Nat. Ecol. Evol.">
        <title>Shark genomes provide insights into elasmobranch evolution and the origin of vertebrates.</title>
        <authorList>
            <person name="Hara Y"/>
            <person name="Yamaguchi K"/>
            <person name="Onimaru K"/>
            <person name="Kadota M"/>
            <person name="Koyanagi M"/>
            <person name="Keeley SD"/>
            <person name="Tatsumi K"/>
            <person name="Tanaka K"/>
            <person name="Motone F"/>
            <person name="Kageyama Y"/>
            <person name="Nozu R"/>
            <person name="Adachi N"/>
            <person name="Nishimura O"/>
            <person name="Nakagawa R"/>
            <person name="Tanegashima C"/>
            <person name="Kiyatake I"/>
            <person name="Matsumoto R"/>
            <person name="Murakumo K"/>
            <person name="Nishida K"/>
            <person name="Terakita A"/>
            <person name="Kuratani S"/>
            <person name="Sato K"/>
            <person name="Hyodo S Kuraku.S."/>
        </authorList>
    </citation>
    <scope>NUCLEOTIDE SEQUENCE [LARGE SCALE GENOMIC DNA]</scope>
</reference>
<keyword evidence="10" id="KW-1185">Reference proteome</keyword>
<feature type="coiled-coil region" evidence="8">
    <location>
        <begin position="1283"/>
        <end position="1342"/>
    </location>
</feature>
<dbReference type="GO" id="GO:0051693">
    <property type="term" value="P:actin filament capping"/>
    <property type="evidence" value="ECO:0007669"/>
    <property type="project" value="UniProtKB-KW"/>
</dbReference>
<dbReference type="EMBL" id="BFAA01007548">
    <property type="protein sequence ID" value="GCB60697.1"/>
    <property type="molecule type" value="Genomic_DNA"/>
</dbReference>
<evidence type="ECO:0008006" key="11">
    <source>
        <dbReference type="Google" id="ProtNLM"/>
    </source>
</evidence>
<dbReference type="InterPro" id="IPR018159">
    <property type="entry name" value="Spectrin/alpha-actinin"/>
</dbReference>
<dbReference type="SMART" id="SM00150">
    <property type="entry name" value="SPEC"/>
    <property type="match status" value="14"/>
</dbReference>
<dbReference type="Gene3D" id="1.20.58.60">
    <property type="match status" value="12"/>
</dbReference>
<dbReference type="GO" id="GO:0005856">
    <property type="term" value="C:cytoskeleton"/>
    <property type="evidence" value="ECO:0007669"/>
    <property type="project" value="UniProtKB-SubCell"/>
</dbReference>